<feature type="domain" description="SprT-like" evidence="1">
    <location>
        <begin position="30"/>
        <end position="105"/>
    </location>
</feature>
<reference evidence="2 3" key="1">
    <citation type="journal article" date="2019" name="Int. J. Syst. Evol. Microbiol.">
        <title>The Global Catalogue of Microorganisms (GCM) 10K type strain sequencing project: providing services to taxonomists for standard genome sequencing and annotation.</title>
        <authorList>
            <consortium name="The Broad Institute Genomics Platform"/>
            <consortium name="The Broad Institute Genome Sequencing Center for Infectious Disease"/>
            <person name="Wu L."/>
            <person name="Ma J."/>
        </authorList>
    </citation>
    <scope>NUCLEOTIDE SEQUENCE [LARGE SCALE GENOMIC DNA]</scope>
    <source>
        <strain evidence="2 3">JCM 16083</strain>
    </source>
</reference>
<dbReference type="Proteomes" id="UP001501126">
    <property type="component" value="Unassembled WGS sequence"/>
</dbReference>
<dbReference type="EMBL" id="BAAAFH010000003">
    <property type="protein sequence ID" value="GAA0874441.1"/>
    <property type="molecule type" value="Genomic_DNA"/>
</dbReference>
<organism evidence="2 3">
    <name type="scientific">Wandonia haliotis</name>
    <dbReference type="NCBI Taxonomy" id="574963"/>
    <lineage>
        <taxon>Bacteria</taxon>
        <taxon>Pseudomonadati</taxon>
        <taxon>Bacteroidota</taxon>
        <taxon>Flavobacteriia</taxon>
        <taxon>Flavobacteriales</taxon>
        <taxon>Crocinitomicaceae</taxon>
        <taxon>Wandonia</taxon>
    </lineage>
</organism>
<evidence type="ECO:0000313" key="2">
    <source>
        <dbReference type="EMBL" id="GAA0874441.1"/>
    </source>
</evidence>
<dbReference type="RefSeq" id="WP_343785338.1">
    <property type="nucleotide sequence ID" value="NZ_BAAAFH010000003.1"/>
</dbReference>
<sequence length="206" mass="23620">MNEVKSAIADKIRRFLPEQGIDQVVNLIAAHKVKFRITNPRKTKFGDYRSQDKEGFHSISVNGNLNPFAFYLTTLHEFAHLIAFSEYGNRIAPHGEEWKMTFSQLLTSGGAQNWFPEDVRRPLKNYIRNPKASSASDHELFLALRRYNTKDPVPVVKDLLPGERFLLSGRLFERGSVRRKRVECKEVASGKMYLVNAIAEVKKVEV</sequence>
<accession>A0ABN1MMG3</accession>
<evidence type="ECO:0000313" key="3">
    <source>
        <dbReference type="Proteomes" id="UP001501126"/>
    </source>
</evidence>
<dbReference type="InterPro" id="IPR006640">
    <property type="entry name" value="SprT-like_domain"/>
</dbReference>
<gene>
    <name evidence="2" type="ORF">GCM10009118_08490</name>
</gene>
<dbReference type="Pfam" id="PF10263">
    <property type="entry name" value="SprT-like"/>
    <property type="match status" value="1"/>
</dbReference>
<keyword evidence="3" id="KW-1185">Reference proteome</keyword>
<proteinExistence type="predicted"/>
<comment type="caution">
    <text evidence="2">The sequence shown here is derived from an EMBL/GenBank/DDBJ whole genome shotgun (WGS) entry which is preliminary data.</text>
</comment>
<name>A0ABN1MMG3_9FLAO</name>
<evidence type="ECO:0000259" key="1">
    <source>
        <dbReference type="Pfam" id="PF10263"/>
    </source>
</evidence>
<protein>
    <submittedName>
        <fullName evidence="2">SprT-like domain-containing protein</fullName>
    </submittedName>
</protein>